<evidence type="ECO:0000313" key="3">
    <source>
        <dbReference type="EMBL" id="CCQ45484.1"/>
    </source>
</evidence>
<dbReference type="AlphaFoldDB" id="A0A024H169"/>
<dbReference type="Proteomes" id="UP000035722">
    <property type="component" value="Unassembled WGS sequence"/>
</dbReference>
<evidence type="ECO:0000256" key="2">
    <source>
        <dbReference type="SAM" id="Phobius"/>
    </source>
</evidence>
<name>A0A024H169_9MICC</name>
<feature type="compositionally biased region" description="Low complexity" evidence="1">
    <location>
        <begin position="240"/>
        <end position="259"/>
    </location>
</feature>
<sequence>MVQHKSELSMSRTGIHGGIRRGAAAAAIGAVLVLSTGASASQAEEGTPDPGDSAAPAVDTKSLPLVASLTGQHGREDAPGQNRDKNPKAGGNGKPGARPAVSASASASAVPSALLPAITATQSPASGPATATPSPVPTADAPASTPTATRPATSPAGSGPASPGTSPAPASSGPAQASAPASSAALSPAGGTPAGTPVQTPAAGNPTSGAPAVQMPGAQETPARAAAQNGQVGSNAAQLPGGQETSGTETSAGTAPGAAAPGNAAYLPLYAVPQANSEWAPSYSAGALGNSVRSSAELKAQPEPKSALVWLGSGLVGVAGAAGLVFFRLRNP</sequence>
<feature type="region of interest" description="Disordered" evidence="1">
    <location>
        <begin position="41"/>
        <end position="259"/>
    </location>
</feature>
<feature type="compositionally biased region" description="Basic and acidic residues" evidence="1">
    <location>
        <begin position="73"/>
        <end position="87"/>
    </location>
</feature>
<organism evidence="3 4">
    <name type="scientific">Pseudarthrobacter siccitolerans</name>
    <dbReference type="NCBI Taxonomy" id="861266"/>
    <lineage>
        <taxon>Bacteria</taxon>
        <taxon>Bacillati</taxon>
        <taxon>Actinomycetota</taxon>
        <taxon>Actinomycetes</taxon>
        <taxon>Micrococcales</taxon>
        <taxon>Micrococcaceae</taxon>
        <taxon>Pseudarthrobacter</taxon>
    </lineage>
</organism>
<protein>
    <submittedName>
        <fullName evidence="3">Uncharacterized protein</fullName>
    </submittedName>
</protein>
<keyword evidence="2" id="KW-0812">Transmembrane</keyword>
<proteinExistence type="predicted"/>
<feature type="transmembrane region" description="Helical" evidence="2">
    <location>
        <begin position="307"/>
        <end position="327"/>
    </location>
</feature>
<gene>
    <name evidence="3" type="ORF">ARTSIC4J27_1426</name>
</gene>
<evidence type="ECO:0000313" key="4">
    <source>
        <dbReference type="Proteomes" id="UP000035722"/>
    </source>
</evidence>
<feature type="compositionally biased region" description="Low complexity" evidence="1">
    <location>
        <begin position="95"/>
        <end position="204"/>
    </location>
</feature>
<dbReference type="EMBL" id="CAQI01000036">
    <property type="protein sequence ID" value="CCQ45484.1"/>
    <property type="molecule type" value="Genomic_DNA"/>
</dbReference>
<feature type="compositionally biased region" description="Polar residues" evidence="1">
    <location>
        <begin position="228"/>
        <end position="237"/>
    </location>
</feature>
<dbReference type="STRING" id="861266.ARTSIC4J27_1426"/>
<comment type="caution">
    <text evidence="3">The sequence shown here is derived from an EMBL/GenBank/DDBJ whole genome shotgun (WGS) entry which is preliminary data.</text>
</comment>
<keyword evidence="2" id="KW-1133">Transmembrane helix</keyword>
<keyword evidence="2" id="KW-0472">Membrane</keyword>
<accession>A0A024H169</accession>
<reference evidence="4" key="1">
    <citation type="journal article" date="2014" name="Genome Announc.">
        <title>Genome Sequence of Arthrobacter siccitolerans 4J27, a Xeroprotectant-Producing Desiccation-Tolerant Microorganism.</title>
        <authorList>
            <person name="Manzanera M."/>
            <person name="Santa-Cruz-Calvo L."/>
            <person name="Vilchez J.I."/>
            <person name="Garcia-Fontana C."/>
            <person name="Silva-Castro G.A."/>
            <person name="Calvo C."/>
            <person name="Gonzalez-Lopez J."/>
        </authorList>
    </citation>
    <scope>NUCLEOTIDE SEQUENCE [LARGE SCALE GENOMIC DNA]</scope>
    <source>
        <strain evidence="4">4J27</strain>
    </source>
</reference>
<keyword evidence="4" id="KW-1185">Reference proteome</keyword>
<evidence type="ECO:0000256" key="1">
    <source>
        <dbReference type="SAM" id="MobiDB-lite"/>
    </source>
</evidence>